<evidence type="ECO:0000313" key="10">
    <source>
        <dbReference type="Proteomes" id="UP000263993"/>
    </source>
</evidence>
<dbReference type="PROSITE" id="PS50111">
    <property type="entry name" value="CHEMOTAXIS_TRANSDUC_2"/>
    <property type="match status" value="1"/>
</dbReference>
<dbReference type="GO" id="GO:0007165">
    <property type="term" value="P:signal transduction"/>
    <property type="evidence" value="ECO:0007669"/>
    <property type="project" value="UniProtKB-KW"/>
</dbReference>
<keyword evidence="10" id="KW-1185">Reference proteome</keyword>
<dbReference type="SUPFAM" id="SSF58104">
    <property type="entry name" value="Methyl-accepting chemotaxis protein (MCP) signaling domain"/>
    <property type="match status" value="1"/>
</dbReference>
<dbReference type="CDD" id="cd11386">
    <property type="entry name" value="MCP_signal"/>
    <property type="match status" value="1"/>
</dbReference>
<feature type="region of interest" description="Disordered" evidence="5">
    <location>
        <begin position="282"/>
        <end position="301"/>
    </location>
</feature>
<feature type="compositionally biased region" description="Polar residues" evidence="5">
    <location>
        <begin position="282"/>
        <end position="296"/>
    </location>
</feature>
<evidence type="ECO:0000256" key="2">
    <source>
        <dbReference type="ARBA" id="ARBA00022481"/>
    </source>
</evidence>
<comment type="caution">
    <text evidence="9">The sequence shown here is derived from an EMBL/GenBank/DDBJ whole genome shotgun (WGS) entry which is preliminary data.</text>
</comment>
<feature type="transmembrane region" description="Helical" evidence="6">
    <location>
        <begin position="197"/>
        <end position="221"/>
    </location>
</feature>
<dbReference type="InterPro" id="IPR051310">
    <property type="entry name" value="MCP_chemotaxis"/>
</dbReference>
<dbReference type="GO" id="GO:0006935">
    <property type="term" value="P:chemotaxis"/>
    <property type="evidence" value="ECO:0007669"/>
    <property type="project" value="InterPro"/>
</dbReference>
<evidence type="ECO:0000259" key="8">
    <source>
        <dbReference type="PROSITE" id="PS50885"/>
    </source>
</evidence>
<dbReference type="GO" id="GO:0005886">
    <property type="term" value="C:plasma membrane"/>
    <property type="evidence" value="ECO:0007669"/>
    <property type="project" value="TreeGrafter"/>
</dbReference>
<protein>
    <submittedName>
        <fullName evidence="9">HAMP domain-containing protein</fullName>
    </submittedName>
</protein>
<dbReference type="SMART" id="SM00283">
    <property type="entry name" value="MA"/>
    <property type="match status" value="1"/>
</dbReference>
<dbReference type="Pfam" id="PF00672">
    <property type="entry name" value="HAMP"/>
    <property type="match status" value="1"/>
</dbReference>
<reference evidence="10" key="1">
    <citation type="submission" date="2018-08" db="EMBL/GenBank/DDBJ databases">
        <authorList>
            <person name="Kim S.-J."/>
            <person name="Jung G.-Y."/>
        </authorList>
    </citation>
    <scope>NUCLEOTIDE SEQUENCE [LARGE SCALE GENOMIC DNA]</scope>
    <source>
        <strain evidence="10">GY_H</strain>
    </source>
</reference>
<dbReference type="FunFam" id="1.10.287.950:FF:000001">
    <property type="entry name" value="Methyl-accepting chemotaxis sensory transducer"/>
    <property type="match status" value="1"/>
</dbReference>
<dbReference type="PROSITE" id="PS50885">
    <property type="entry name" value="HAMP"/>
    <property type="match status" value="1"/>
</dbReference>
<name>A0A371BCP1_9BRAD</name>
<dbReference type="InterPro" id="IPR004090">
    <property type="entry name" value="Chemotax_Me-accpt_rcpt"/>
</dbReference>
<dbReference type="EMBL" id="QRGO01000001">
    <property type="protein sequence ID" value="RDV05369.1"/>
    <property type="molecule type" value="Genomic_DNA"/>
</dbReference>
<evidence type="ECO:0000256" key="6">
    <source>
        <dbReference type="SAM" id="Phobius"/>
    </source>
</evidence>
<dbReference type="CDD" id="cd06225">
    <property type="entry name" value="HAMP"/>
    <property type="match status" value="1"/>
</dbReference>
<keyword evidence="2" id="KW-0488">Methylation</keyword>
<sequence>MSILARFKVLTKIVSVVMLLAMVASAIAWLGITSLKSLSEATDRMEVVSSQSTMAQRLAVNLLAINRAEFQVSTDPRPESIKTAQDAVASESKLFQERFQWLKEKATRPHVKAKLAELEADWTTYQKELNGTFRAAAAVTNFQMTAELDRLRKEAMSSAELANKVRVNLRVLAEGLDKDVETVSNDATAEYLYTSKLMMGGAAIGIILGLIIGFTIGQYGIASPLRALVDPLDKIAEGNFAIKVPGLDRKDEVGQIANSVQVMAEKVRTTIHEIKASGREVTNASAEISTSTTDLSQRTEEQAASLEETSAAMEELTSTVRRNAENAQEASRSANETRDVADLGGKVVARTVEAMAKIEESSQKITDIIGVIDEIARQTNLLALNAAVEAARAGEAGRGFAVVASEVRSLAQRSSQAAKDIKDLITNSSVQVKEGVDLVNQAGTSLNDIVTSIKKVAEIVTDIANASIEQATGIDQINKALTQMDEVTQQNSALVEENAATAKTLEHQAKMMDEQVAFFQLGQEEAAMAGRIAKEMVPKTPAAKPARSAEARPVDAKPAVAIAKPVPAKYQAVVQLKQTGTGGAVKKIETASADTDWKEF</sequence>
<proteinExistence type="inferred from homology"/>
<dbReference type="PRINTS" id="PR00260">
    <property type="entry name" value="CHEMTRNSDUCR"/>
</dbReference>
<dbReference type="OrthoDB" id="3378718at2"/>
<dbReference type="GO" id="GO:0004888">
    <property type="term" value="F:transmembrane signaling receptor activity"/>
    <property type="evidence" value="ECO:0007669"/>
    <property type="project" value="InterPro"/>
</dbReference>
<comment type="similarity">
    <text evidence="3">Belongs to the methyl-accepting chemotaxis (MCP) protein family.</text>
</comment>
<keyword evidence="6" id="KW-0472">Membrane</keyword>
<dbReference type="AlphaFoldDB" id="A0A371BCP1"/>
<gene>
    <name evidence="9" type="ORF">DXH78_12775</name>
</gene>
<organism evidence="9 10">
    <name type="scientific">Undibacter mobilis</name>
    <dbReference type="NCBI Taxonomy" id="2292256"/>
    <lineage>
        <taxon>Bacteria</taxon>
        <taxon>Pseudomonadati</taxon>
        <taxon>Pseudomonadota</taxon>
        <taxon>Alphaproteobacteria</taxon>
        <taxon>Hyphomicrobiales</taxon>
        <taxon>Nitrobacteraceae</taxon>
        <taxon>Undibacter</taxon>
    </lineage>
</organism>
<feature type="domain" description="Methyl-accepting transducer" evidence="7">
    <location>
        <begin position="277"/>
        <end position="506"/>
    </location>
</feature>
<dbReference type="InterPro" id="IPR004089">
    <property type="entry name" value="MCPsignal_dom"/>
</dbReference>
<dbReference type="SMART" id="SM00304">
    <property type="entry name" value="HAMP"/>
    <property type="match status" value="1"/>
</dbReference>
<dbReference type="InterPro" id="IPR003660">
    <property type="entry name" value="HAMP_dom"/>
</dbReference>
<evidence type="ECO:0000256" key="4">
    <source>
        <dbReference type="PROSITE-ProRule" id="PRU00284"/>
    </source>
</evidence>
<keyword evidence="6" id="KW-1133">Transmembrane helix</keyword>
<evidence type="ECO:0000256" key="1">
    <source>
        <dbReference type="ARBA" id="ARBA00004370"/>
    </source>
</evidence>
<dbReference type="Proteomes" id="UP000263993">
    <property type="component" value="Unassembled WGS sequence"/>
</dbReference>
<evidence type="ECO:0000256" key="3">
    <source>
        <dbReference type="ARBA" id="ARBA00029447"/>
    </source>
</evidence>
<dbReference type="Pfam" id="PF00015">
    <property type="entry name" value="MCPsignal"/>
    <property type="match status" value="1"/>
</dbReference>
<evidence type="ECO:0000256" key="5">
    <source>
        <dbReference type="SAM" id="MobiDB-lite"/>
    </source>
</evidence>
<evidence type="ECO:0000313" key="9">
    <source>
        <dbReference type="EMBL" id="RDV05369.1"/>
    </source>
</evidence>
<feature type="transmembrane region" description="Helical" evidence="6">
    <location>
        <begin position="13"/>
        <end position="35"/>
    </location>
</feature>
<dbReference type="Gene3D" id="1.10.287.950">
    <property type="entry name" value="Methyl-accepting chemotaxis protein"/>
    <property type="match status" value="1"/>
</dbReference>
<dbReference type="RefSeq" id="WP_115517395.1">
    <property type="nucleotide sequence ID" value="NZ_QRGO01000001.1"/>
</dbReference>
<keyword evidence="4" id="KW-0807">Transducer</keyword>
<feature type="domain" description="HAMP" evidence="8">
    <location>
        <begin position="219"/>
        <end position="272"/>
    </location>
</feature>
<keyword evidence="6" id="KW-0812">Transmembrane</keyword>
<dbReference type="PANTHER" id="PTHR43531:SF14">
    <property type="entry name" value="METHYL-ACCEPTING CHEMOTAXIS PROTEIN I-RELATED"/>
    <property type="match status" value="1"/>
</dbReference>
<comment type="subcellular location">
    <subcellularLocation>
        <location evidence="1">Membrane</location>
    </subcellularLocation>
</comment>
<evidence type="ECO:0000259" key="7">
    <source>
        <dbReference type="PROSITE" id="PS50111"/>
    </source>
</evidence>
<dbReference type="PANTHER" id="PTHR43531">
    <property type="entry name" value="PROTEIN ICFG"/>
    <property type="match status" value="1"/>
</dbReference>
<accession>A0A371BCP1</accession>